<dbReference type="Pfam" id="PF00067">
    <property type="entry name" value="p450"/>
    <property type="match status" value="1"/>
</dbReference>
<dbReference type="InterPro" id="IPR017972">
    <property type="entry name" value="Cyt_P450_CS"/>
</dbReference>
<keyword evidence="2" id="KW-0479">Metal-binding</keyword>
<dbReference type="SUPFAM" id="SSF48264">
    <property type="entry name" value="Cytochrome P450"/>
    <property type="match status" value="1"/>
</dbReference>
<keyword evidence="2" id="KW-0408">Iron</keyword>
<dbReference type="RefSeq" id="WP_147114119.1">
    <property type="nucleotide sequence ID" value="NZ_BJVJ01000084.1"/>
</dbReference>
<name>A0A511DND2_9PSEU</name>
<dbReference type="Gene3D" id="1.10.630.10">
    <property type="entry name" value="Cytochrome P450"/>
    <property type="match status" value="1"/>
</dbReference>
<reference evidence="3 4" key="1">
    <citation type="submission" date="2019-07" db="EMBL/GenBank/DDBJ databases">
        <title>Whole genome shotgun sequence of Pseudonocardia sulfidoxydans NBRC 16205.</title>
        <authorList>
            <person name="Hosoyama A."/>
            <person name="Uohara A."/>
            <person name="Ohji S."/>
            <person name="Ichikawa N."/>
        </authorList>
    </citation>
    <scope>NUCLEOTIDE SEQUENCE [LARGE SCALE GENOMIC DNA]</scope>
    <source>
        <strain evidence="3 4">NBRC 16205</strain>
    </source>
</reference>
<dbReference type="Proteomes" id="UP000321685">
    <property type="component" value="Unassembled WGS sequence"/>
</dbReference>
<dbReference type="CDD" id="cd00302">
    <property type="entry name" value="cytochrome_P450"/>
    <property type="match status" value="1"/>
</dbReference>
<dbReference type="PROSITE" id="PS00086">
    <property type="entry name" value="CYTOCHROME_P450"/>
    <property type="match status" value="1"/>
</dbReference>
<keyword evidence="2" id="KW-0560">Oxidoreductase</keyword>
<keyword evidence="4" id="KW-1185">Reference proteome</keyword>
<dbReference type="EMBL" id="BJVJ01000084">
    <property type="protein sequence ID" value="GEL26322.1"/>
    <property type="molecule type" value="Genomic_DNA"/>
</dbReference>
<evidence type="ECO:0000313" key="4">
    <source>
        <dbReference type="Proteomes" id="UP000321685"/>
    </source>
</evidence>
<dbReference type="GO" id="GO:0016705">
    <property type="term" value="F:oxidoreductase activity, acting on paired donors, with incorporation or reduction of molecular oxygen"/>
    <property type="evidence" value="ECO:0007669"/>
    <property type="project" value="InterPro"/>
</dbReference>
<proteinExistence type="inferred from homology"/>
<dbReference type="GO" id="GO:0005506">
    <property type="term" value="F:iron ion binding"/>
    <property type="evidence" value="ECO:0007669"/>
    <property type="project" value="InterPro"/>
</dbReference>
<keyword evidence="2" id="KW-0503">Monooxygenase</keyword>
<evidence type="ECO:0000256" key="2">
    <source>
        <dbReference type="RuleBase" id="RU000461"/>
    </source>
</evidence>
<evidence type="ECO:0008006" key="5">
    <source>
        <dbReference type="Google" id="ProtNLM"/>
    </source>
</evidence>
<comment type="caution">
    <text evidence="3">The sequence shown here is derived from an EMBL/GenBank/DDBJ whole genome shotgun (WGS) entry which is preliminary data.</text>
</comment>
<organism evidence="3 4">
    <name type="scientific">Pseudonocardia sulfidoxydans NBRC 16205</name>
    <dbReference type="NCBI Taxonomy" id="1223511"/>
    <lineage>
        <taxon>Bacteria</taxon>
        <taxon>Bacillati</taxon>
        <taxon>Actinomycetota</taxon>
        <taxon>Actinomycetes</taxon>
        <taxon>Pseudonocardiales</taxon>
        <taxon>Pseudonocardiaceae</taxon>
        <taxon>Pseudonocardia</taxon>
    </lineage>
</organism>
<evidence type="ECO:0000256" key="1">
    <source>
        <dbReference type="ARBA" id="ARBA00010617"/>
    </source>
</evidence>
<gene>
    <name evidence="3" type="ORF">PSU4_52760</name>
</gene>
<dbReference type="OrthoDB" id="54272at2"/>
<dbReference type="AlphaFoldDB" id="A0A511DND2"/>
<dbReference type="InterPro" id="IPR036396">
    <property type="entry name" value="Cyt_P450_sf"/>
</dbReference>
<dbReference type="GO" id="GO:0004497">
    <property type="term" value="F:monooxygenase activity"/>
    <property type="evidence" value="ECO:0007669"/>
    <property type="project" value="UniProtKB-KW"/>
</dbReference>
<dbReference type="GO" id="GO:0020037">
    <property type="term" value="F:heme binding"/>
    <property type="evidence" value="ECO:0007669"/>
    <property type="project" value="InterPro"/>
</dbReference>
<keyword evidence="2" id="KW-0349">Heme</keyword>
<dbReference type="PANTHER" id="PTHR46696">
    <property type="entry name" value="P450, PUTATIVE (EUROFUNG)-RELATED"/>
    <property type="match status" value="1"/>
</dbReference>
<sequence>MTAVTEEAAGPTIVLDTFADAKDAYRSKDLRQALYDEGEVVMDGVLVNLHGREHRDRRRVENRMFRRDVFERYERDLFPAVTEQTLVPYLETGRVDLVHLGHELMLNLSALTAGIDRPLGTTEETTRLYDYNAKFIEGATMAHYTGDKAALSRDIAQALEDWDTEFLAPSWALREDLLAREAAGEDVDVPHDVLATLLRHRDELELPRHVIRREVAFFLLAGAHTSATAFVRSIDHILGWLDQHPSDISRVRDDALFVQRCIHETVRLNPSSPTGRRIALADVTLKSGLHIPEGATVVIDLQAINRDPAFLGPDAADFDPTRTMPQGVAPFGLSFGGGMHVCIGQDLAAGVVAGSATDPDDHLYGLVTGAVRHMFGVGVRRDPDNPPQRDAATVRPYWGTYPVLLGG</sequence>
<comment type="similarity">
    <text evidence="1 2">Belongs to the cytochrome P450 family.</text>
</comment>
<protein>
    <recommendedName>
        <fullName evidence="5">Cytochrome P450</fullName>
    </recommendedName>
</protein>
<evidence type="ECO:0000313" key="3">
    <source>
        <dbReference type="EMBL" id="GEL26322.1"/>
    </source>
</evidence>
<dbReference type="InterPro" id="IPR001128">
    <property type="entry name" value="Cyt_P450"/>
</dbReference>
<accession>A0A511DND2</accession>
<dbReference type="PANTHER" id="PTHR46696:SF1">
    <property type="entry name" value="CYTOCHROME P450 YJIB-RELATED"/>
    <property type="match status" value="1"/>
</dbReference>